<evidence type="ECO:0000259" key="2">
    <source>
        <dbReference type="PROSITE" id="PS51352"/>
    </source>
</evidence>
<evidence type="ECO:0000313" key="4">
    <source>
        <dbReference type="Proteomes" id="UP000230607"/>
    </source>
</evidence>
<dbReference type="InterPro" id="IPR050553">
    <property type="entry name" value="Thioredoxin_ResA/DsbE_sf"/>
</dbReference>
<feature type="domain" description="Thioredoxin" evidence="2">
    <location>
        <begin position="48"/>
        <end position="212"/>
    </location>
</feature>
<gene>
    <name evidence="3" type="ORF">NCS_10828</name>
</gene>
<dbReference type="SUPFAM" id="SSF52833">
    <property type="entry name" value="Thioredoxin-like"/>
    <property type="match status" value="1"/>
</dbReference>
<dbReference type="Proteomes" id="UP000230607">
    <property type="component" value="Chromosome 1"/>
</dbReference>
<evidence type="ECO:0000313" key="3">
    <source>
        <dbReference type="EMBL" id="SMH71021.1"/>
    </source>
</evidence>
<dbReference type="PANTHER" id="PTHR42852">
    <property type="entry name" value="THIOL:DISULFIDE INTERCHANGE PROTEIN DSBE"/>
    <property type="match status" value="1"/>
</dbReference>
<dbReference type="Gene3D" id="3.40.30.10">
    <property type="entry name" value="Glutaredoxin"/>
    <property type="match status" value="1"/>
</dbReference>
<dbReference type="PANTHER" id="PTHR42852:SF13">
    <property type="entry name" value="PROTEIN DIPZ"/>
    <property type="match status" value="1"/>
</dbReference>
<organism evidence="3 4">
    <name type="scientific">Candidatus Nitrosotalea okcheonensis</name>
    <dbReference type="NCBI Taxonomy" id="1903276"/>
    <lineage>
        <taxon>Archaea</taxon>
        <taxon>Nitrososphaerota</taxon>
        <taxon>Nitrososphaeria</taxon>
        <taxon>Nitrosotaleales</taxon>
        <taxon>Nitrosotaleaceae</taxon>
        <taxon>Nitrosotalea</taxon>
    </lineage>
</organism>
<evidence type="ECO:0000256" key="1">
    <source>
        <dbReference type="SAM" id="MobiDB-lite"/>
    </source>
</evidence>
<proteinExistence type="predicted"/>
<dbReference type="InterPro" id="IPR036249">
    <property type="entry name" value="Thioredoxin-like_sf"/>
</dbReference>
<dbReference type="InterPro" id="IPR013766">
    <property type="entry name" value="Thioredoxin_domain"/>
</dbReference>
<reference evidence="4" key="1">
    <citation type="submission" date="2017-03" db="EMBL/GenBank/DDBJ databases">
        <authorList>
            <person name="Herbold C."/>
        </authorList>
    </citation>
    <scope>NUCLEOTIDE SEQUENCE [LARGE SCALE GENOMIC DNA]</scope>
</reference>
<dbReference type="EMBL" id="LT841358">
    <property type="protein sequence ID" value="SMH71021.1"/>
    <property type="molecule type" value="Genomic_DNA"/>
</dbReference>
<dbReference type="AlphaFoldDB" id="A0A2H1FE50"/>
<sequence length="265" mass="29926">MEASWLRLENDQDLDNPTEPESKFSVKPSIHTEETDINNSQDVFDMTVQIGAKAPNLQVSEWIQGLPTNIDKEKDNVILIEVFQVNCPGCFMYGIPQAINIYQKYRKEGVTVLGIATAFEDFDKNTVENLRLLLTEGKTIGETLKALGQYGQLVDGNKIPYKIPFPVAMDLLKKEDGPISQSRINEIIQANVPGYESYSEGQKLEIIERVKQYLKSKEYSAHTFDEFALRGTPSTILIDKKGVLRDVAFGTNDFLEENIKKLLSE</sequence>
<keyword evidence="4" id="KW-1185">Reference proteome</keyword>
<accession>A0A2H1FE50</accession>
<name>A0A2H1FE50_9ARCH</name>
<protein>
    <submittedName>
        <fullName evidence="3">Alkyl hydroperoxide reductase</fullName>
    </submittedName>
</protein>
<feature type="region of interest" description="Disordered" evidence="1">
    <location>
        <begin position="1"/>
        <end position="24"/>
    </location>
</feature>
<dbReference type="PROSITE" id="PS51352">
    <property type="entry name" value="THIOREDOXIN_2"/>
    <property type="match status" value="1"/>
</dbReference>